<dbReference type="RefSeq" id="WP_004285333.1">
    <property type="nucleotide sequence ID" value="NZ_JAUNKT010000047.1"/>
</dbReference>
<organism evidence="1 2">
    <name type="scientific">Neisseria zoodegmatis</name>
    <dbReference type="NCBI Taxonomy" id="326523"/>
    <lineage>
        <taxon>Bacteria</taxon>
        <taxon>Pseudomonadati</taxon>
        <taxon>Pseudomonadota</taxon>
        <taxon>Betaproteobacteria</taxon>
        <taxon>Neisseriales</taxon>
        <taxon>Neisseriaceae</taxon>
        <taxon>Neisseria</taxon>
    </lineage>
</organism>
<accession>A0A378WH13</accession>
<evidence type="ECO:0000313" key="1">
    <source>
        <dbReference type="EMBL" id="SUA35871.1"/>
    </source>
</evidence>
<gene>
    <name evidence="1" type="ORF">NCTC12229_00278</name>
</gene>
<name>A0A378WH13_9NEIS</name>
<dbReference type="Proteomes" id="UP000254055">
    <property type="component" value="Unassembled WGS sequence"/>
</dbReference>
<reference evidence="1 2" key="1">
    <citation type="submission" date="2018-06" db="EMBL/GenBank/DDBJ databases">
        <authorList>
            <consortium name="Pathogen Informatics"/>
            <person name="Doyle S."/>
        </authorList>
    </citation>
    <scope>NUCLEOTIDE SEQUENCE [LARGE SCALE GENOMIC DNA]</scope>
    <source>
        <strain evidence="1 2">NCTC12229</strain>
    </source>
</reference>
<sequence length="57" mass="6987">MTKREELLEKQRQLHVVFNAWMSDKKQREVVVYRRENGDLIRHYPDGKEKVIKYAVK</sequence>
<proteinExistence type="predicted"/>
<evidence type="ECO:0000313" key="2">
    <source>
        <dbReference type="Proteomes" id="UP000254055"/>
    </source>
</evidence>
<dbReference type="EMBL" id="UGRS01000001">
    <property type="protein sequence ID" value="SUA35871.1"/>
    <property type="molecule type" value="Genomic_DNA"/>
</dbReference>
<protein>
    <submittedName>
        <fullName evidence="1">Uncharacterized protein</fullName>
    </submittedName>
</protein>
<dbReference type="AlphaFoldDB" id="A0A378WH13"/>